<evidence type="ECO:0008006" key="4">
    <source>
        <dbReference type="Google" id="ProtNLM"/>
    </source>
</evidence>
<keyword evidence="1" id="KW-1133">Transmembrane helix</keyword>
<feature type="transmembrane region" description="Helical" evidence="1">
    <location>
        <begin position="6"/>
        <end position="29"/>
    </location>
</feature>
<keyword evidence="1" id="KW-0812">Transmembrane</keyword>
<reference evidence="2 3" key="1">
    <citation type="submission" date="2016-11" db="EMBL/GenBank/DDBJ databases">
        <authorList>
            <person name="Jaros S."/>
            <person name="Januszkiewicz K."/>
            <person name="Wedrychowicz H."/>
        </authorList>
    </citation>
    <scope>NUCLEOTIDE SEQUENCE [LARGE SCALE GENOMIC DNA]</scope>
    <source>
        <strain evidence="2 3">CGMCC 1.12213</strain>
    </source>
</reference>
<evidence type="ECO:0000313" key="2">
    <source>
        <dbReference type="EMBL" id="SHI58713.1"/>
    </source>
</evidence>
<accession>A0A1M6CCV7</accession>
<dbReference type="EMBL" id="FQYK01000002">
    <property type="protein sequence ID" value="SHI58713.1"/>
    <property type="molecule type" value="Genomic_DNA"/>
</dbReference>
<dbReference type="eggNOG" id="ENOG5032Z8T">
    <property type="taxonomic scope" value="Bacteria"/>
</dbReference>
<dbReference type="Proteomes" id="UP000184396">
    <property type="component" value="Unassembled WGS sequence"/>
</dbReference>
<name>A0A1M6CCV7_9FLAO</name>
<organism evidence="2 3">
    <name type="scientific">Algibacter luteus</name>
    <dbReference type="NCBI Taxonomy" id="1178825"/>
    <lineage>
        <taxon>Bacteria</taxon>
        <taxon>Pseudomonadati</taxon>
        <taxon>Bacteroidota</taxon>
        <taxon>Flavobacteriia</taxon>
        <taxon>Flavobacteriales</taxon>
        <taxon>Flavobacteriaceae</taxon>
        <taxon>Algibacter</taxon>
    </lineage>
</organism>
<protein>
    <recommendedName>
        <fullName evidence="4">STAS/SEC14 domain-containing protein</fullName>
    </recommendedName>
</protein>
<proteinExistence type="predicted"/>
<keyword evidence="3" id="KW-1185">Reference proteome</keyword>
<sequence length="170" mass="19932">MFFYIVSLTFLITIWSNIINLVSHSVYFYGMISIVNTELYKDCLKEINYSFGNVFIFKEFVISQFCRGEVISWENQIKLMVEDIGAFYNSDGSDVVYISNRINSYSLVAADWLKFYKSNYKVKAYCVVSQNKAGYLNSMIEKLFFKKEIRHFSNLYEAVNYVKQGLIEIS</sequence>
<evidence type="ECO:0000256" key="1">
    <source>
        <dbReference type="SAM" id="Phobius"/>
    </source>
</evidence>
<keyword evidence="1" id="KW-0472">Membrane</keyword>
<evidence type="ECO:0000313" key="3">
    <source>
        <dbReference type="Proteomes" id="UP000184396"/>
    </source>
</evidence>
<dbReference type="AlphaFoldDB" id="A0A1M6CCV7"/>
<gene>
    <name evidence="2" type="ORF">SAMN05216261_1186</name>
</gene>
<dbReference type="STRING" id="1178825.SAMN05216261_1186"/>